<keyword evidence="3" id="KW-1185">Reference proteome</keyword>
<evidence type="ECO:0000256" key="1">
    <source>
        <dbReference type="SAM" id="SignalP"/>
    </source>
</evidence>
<reference evidence="2" key="2">
    <citation type="submission" date="2023-06" db="EMBL/GenBank/DDBJ databases">
        <authorList>
            <consortium name="Lawrence Berkeley National Laboratory"/>
            <person name="Haridas S."/>
            <person name="Hensen N."/>
            <person name="Bonometti L."/>
            <person name="Westerberg I."/>
            <person name="Brannstrom I.O."/>
            <person name="Guillou S."/>
            <person name="Cros-Aarteil S."/>
            <person name="Calhoun S."/>
            <person name="Kuo A."/>
            <person name="Mondo S."/>
            <person name="Pangilinan J."/>
            <person name="Riley R."/>
            <person name="Labutti K."/>
            <person name="Andreopoulos B."/>
            <person name="Lipzen A."/>
            <person name="Chen C."/>
            <person name="Yanf M."/>
            <person name="Daum C."/>
            <person name="Ng V."/>
            <person name="Clum A."/>
            <person name="Steindorff A."/>
            <person name="Ohm R."/>
            <person name="Martin F."/>
            <person name="Silar P."/>
            <person name="Natvig D."/>
            <person name="Lalanne C."/>
            <person name="Gautier V."/>
            <person name="Ament-Velasquez S.L."/>
            <person name="Kruys A."/>
            <person name="Hutchinson M.I."/>
            <person name="Powell A.J."/>
            <person name="Barry K."/>
            <person name="Miller A.N."/>
            <person name="Grigoriev I.V."/>
            <person name="Debuchy R."/>
            <person name="Gladieux P."/>
            <person name="Thoren M.H."/>
            <person name="Johannesson H."/>
        </authorList>
    </citation>
    <scope>NUCLEOTIDE SEQUENCE</scope>
    <source>
        <strain evidence="2">CBS 958.72</strain>
    </source>
</reference>
<name>A0AAE0JU45_9PEZI</name>
<sequence length="109" mass="11391">MEGFAALAVFCNVLQLVQASLEAISLVKRLFKNGEADPSLGANAAATAAIVGNLQALLANNPNPANNAERELRGIADACLASSKELIAQIDNSVNNKSKGTSLWQFGQH</sequence>
<accession>A0AAE0JU45</accession>
<evidence type="ECO:0008006" key="4">
    <source>
        <dbReference type="Google" id="ProtNLM"/>
    </source>
</evidence>
<keyword evidence="1" id="KW-0732">Signal</keyword>
<evidence type="ECO:0000313" key="3">
    <source>
        <dbReference type="Proteomes" id="UP001287356"/>
    </source>
</evidence>
<dbReference type="AlphaFoldDB" id="A0AAE0JU45"/>
<reference evidence="2" key="1">
    <citation type="journal article" date="2023" name="Mol. Phylogenet. Evol.">
        <title>Genome-scale phylogeny and comparative genomics of the fungal order Sordariales.</title>
        <authorList>
            <person name="Hensen N."/>
            <person name="Bonometti L."/>
            <person name="Westerberg I."/>
            <person name="Brannstrom I.O."/>
            <person name="Guillou S."/>
            <person name="Cros-Aarteil S."/>
            <person name="Calhoun S."/>
            <person name="Haridas S."/>
            <person name="Kuo A."/>
            <person name="Mondo S."/>
            <person name="Pangilinan J."/>
            <person name="Riley R."/>
            <person name="LaButti K."/>
            <person name="Andreopoulos B."/>
            <person name="Lipzen A."/>
            <person name="Chen C."/>
            <person name="Yan M."/>
            <person name="Daum C."/>
            <person name="Ng V."/>
            <person name="Clum A."/>
            <person name="Steindorff A."/>
            <person name="Ohm R.A."/>
            <person name="Martin F."/>
            <person name="Silar P."/>
            <person name="Natvig D.O."/>
            <person name="Lalanne C."/>
            <person name="Gautier V."/>
            <person name="Ament-Velasquez S.L."/>
            <person name="Kruys A."/>
            <person name="Hutchinson M.I."/>
            <person name="Powell A.J."/>
            <person name="Barry K."/>
            <person name="Miller A.N."/>
            <person name="Grigoriev I.V."/>
            <person name="Debuchy R."/>
            <person name="Gladieux P."/>
            <person name="Hiltunen Thoren M."/>
            <person name="Johannesson H."/>
        </authorList>
    </citation>
    <scope>NUCLEOTIDE SEQUENCE</scope>
    <source>
        <strain evidence="2">CBS 958.72</strain>
    </source>
</reference>
<evidence type="ECO:0000313" key="2">
    <source>
        <dbReference type="EMBL" id="KAK3361873.1"/>
    </source>
</evidence>
<protein>
    <recommendedName>
        <fullName evidence="4">NACHT-NTPase and P-loop NTPases N-terminal domain-containing protein</fullName>
    </recommendedName>
</protein>
<dbReference type="Proteomes" id="UP001287356">
    <property type="component" value="Unassembled WGS sequence"/>
</dbReference>
<organism evidence="2 3">
    <name type="scientific">Lasiosphaeria ovina</name>
    <dbReference type="NCBI Taxonomy" id="92902"/>
    <lineage>
        <taxon>Eukaryota</taxon>
        <taxon>Fungi</taxon>
        <taxon>Dikarya</taxon>
        <taxon>Ascomycota</taxon>
        <taxon>Pezizomycotina</taxon>
        <taxon>Sordariomycetes</taxon>
        <taxon>Sordariomycetidae</taxon>
        <taxon>Sordariales</taxon>
        <taxon>Lasiosphaeriaceae</taxon>
        <taxon>Lasiosphaeria</taxon>
    </lineage>
</organism>
<gene>
    <name evidence="2" type="ORF">B0T24DRAFT_97017</name>
</gene>
<feature type="signal peptide" evidence="1">
    <location>
        <begin position="1"/>
        <end position="19"/>
    </location>
</feature>
<comment type="caution">
    <text evidence="2">The sequence shown here is derived from an EMBL/GenBank/DDBJ whole genome shotgun (WGS) entry which is preliminary data.</text>
</comment>
<dbReference type="EMBL" id="JAULSN010000010">
    <property type="protein sequence ID" value="KAK3361873.1"/>
    <property type="molecule type" value="Genomic_DNA"/>
</dbReference>
<proteinExistence type="predicted"/>
<feature type="chain" id="PRO_5042254103" description="NACHT-NTPase and P-loop NTPases N-terminal domain-containing protein" evidence="1">
    <location>
        <begin position="20"/>
        <end position="109"/>
    </location>
</feature>